<dbReference type="Pfam" id="PF05164">
    <property type="entry name" value="ZapA"/>
    <property type="match status" value="1"/>
</dbReference>
<dbReference type="InterPro" id="IPR007838">
    <property type="entry name" value="Cell_div_ZapA-like"/>
</dbReference>
<dbReference type="InterPro" id="IPR036192">
    <property type="entry name" value="Cell_div_ZapA-like_sf"/>
</dbReference>
<comment type="caution">
    <text evidence="1">The sequence shown here is derived from an EMBL/GenBank/DDBJ whole genome shotgun (WGS) entry which is preliminary data.</text>
</comment>
<dbReference type="SUPFAM" id="SSF102829">
    <property type="entry name" value="Cell division protein ZapA-like"/>
    <property type="match status" value="1"/>
</dbReference>
<proteinExistence type="predicted"/>
<accession>A0A832GS11</accession>
<evidence type="ECO:0000313" key="1">
    <source>
        <dbReference type="EMBL" id="HGV55889.1"/>
    </source>
</evidence>
<protein>
    <submittedName>
        <fullName evidence="1">Cell division protein ZapA</fullName>
    </submittedName>
</protein>
<reference evidence="1" key="1">
    <citation type="journal article" date="2020" name="mSystems">
        <title>Genome- and Community-Level Interaction Insights into Carbon Utilization and Element Cycling Functions of Hydrothermarchaeota in Hydrothermal Sediment.</title>
        <authorList>
            <person name="Zhou Z."/>
            <person name="Liu Y."/>
            <person name="Xu W."/>
            <person name="Pan J."/>
            <person name="Luo Z.H."/>
            <person name="Li M."/>
        </authorList>
    </citation>
    <scope>NUCLEOTIDE SEQUENCE [LARGE SCALE GENOMIC DNA]</scope>
    <source>
        <strain evidence="1">SpSt-605</strain>
    </source>
</reference>
<gene>
    <name evidence="1" type="ORF">ENT73_07430</name>
</gene>
<name>A0A832GS11_9BACT</name>
<keyword evidence="1" id="KW-0131">Cell cycle</keyword>
<dbReference type="EMBL" id="DSZU01000136">
    <property type="protein sequence ID" value="HGV55889.1"/>
    <property type="molecule type" value="Genomic_DNA"/>
</dbReference>
<dbReference type="GO" id="GO:0051301">
    <property type="term" value="P:cell division"/>
    <property type="evidence" value="ECO:0007669"/>
    <property type="project" value="UniProtKB-KW"/>
</dbReference>
<organism evidence="1">
    <name type="scientific">Caldimicrobium thiodismutans</name>
    <dbReference type="NCBI Taxonomy" id="1653476"/>
    <lineage>
        <taxon>Bacteria</taxon>
        <taxon>Pseudomonadati</taxon>
        <taxon>Thermodesulfobacteriota</taxon>
        <taxon>Thermodesulfobacteria</taxon>
        <taxon>Thermodesulfobacteriales</taxon>
        <taxon>Thermodesulfobacteriaceae</taxon>
        <taxon>Caldimicrobium</taxon>
    </lineage>
</organism>
<keyword evidence="1" id="KW-0132">Cell division</keyword>
<dbReference type="AlphaFoldDB" id="A0A832GS11"/>
<sequence>MANYEVTFEFLGQSFTFRSNLPEEDIKEVLAYLEGKKREIEALKKVPTYKLAIWLLMQVAYDYIRIKKEKEALEAHLKAQLSKLDDFLRGTPQASDARE</sequence>